<evidence type="ECO:0000313" key="9">
    <source>
        <dbReference type="Proteomes" id="UP000216998"/>
    </source>
</evidence>
<comment type="cofactor">
    <cofactor evidence="1 6">
        <name>Zn(2+)</name>
        <dbReference type="ChEBI" id="CHEBI:29105"/>
    </cofactor>
</comment>
<protein>
    <submittedName>
        <fullName evidence="8">NAD(P)-dependent alcohol dehydrogenase</fullName>
    </submittedName>
</protein>
<evidence type="ECO:0000256" key="3">
    <source>
        <dbReference type="ARBA" id="ARBA00022723"/>
    </source>
</evidence>
<dbReference type="InterPro" id="IPR002328">
    <property type="entry name" value="ADH_Zn_CS"/>
</dbReference>
<dbReference type="Pfam" id="PF08240">
    <property type="entry name" value="ADH_N"/>
    <property type="match status" value="1"/>
</dbReference>
<dbReference type="CDD" id="cd08278">
    <property type="entry name" value="benzyl_alcohol_DH"/>
    <property type="match status" value="1"/>
</dbReference>
<dbReference type="Gene3D" id="3.90.180.10">
    <property type="entry name" value="Medium-chain alcohol dehydrogenases, catalytic domain"/>
    <property type="match status" value="1"/>
</dbReference>
<organism evidence="8 9">
    <name type="scientific">Niveispirillum lacus</name>
    <dbReference type="NCBI Taxonomy" id="1981099"/>
    <lineage>
        <taxon>Bacteria</taxon>
        <taxon>Pseudomonadati</taxon>
        <taxon>Pseudomonadota</taxon>
        <taxon>Alphaproteobacteria</taxon>
        <taxon>Rhodospirillales</taxon>
        <taxon>Azospirillaceae</taxon>
        <taxon>Niveispirillum</taxon>
    </lineage>
</organism>
<accession>A0A255YR29</accession>
<dbReference type="PANTHER" id="PTHR43350:SF17">
    <property type="entry name" value="NAD-DEPENDENT ALCOHOL DEHYDROGENASE"/>
    <property type="match status" value="1"/>
</dbReference>
<dbReference type="AlphaFoldDB" id="A0A255YR29"/>
<proteinExistence type="inferred from homology"/>
<dbReference type="SUPFAM" id="SSF51735">
    <property type="entry name" value="NAD(P)-binding Rossmann-fold domains"/>
    <property type="match status" value="1"/>
</dbReference>
<dbReference type="InterPro" id="IPR013154">
    <property type="entry name" value="ADH-like_N"/>
</dbReference>
<evidence type="ECO:0000259" key="7">
    <source>
        <dbReference type="SMART" id="SM00829"/>
    </source>
</evidence>
<dbReference type="Pfam" id="PF00107">
    <property type="entry name" value="ADH_zinc_N"/>
    <property type="match status" value="1"/>
</dbReference>
<dbReference type="InterPro" id="IPR013149">
    <property type="entry name" value="ADH-like_C"/>
</dbReference>
<comment type="caution">
    <text evidence="8">The sequence shown here is derived from an EMBL/GenBank/DDBJ whole genome shotgun (WGS) entry which is preliminary data.</text>
</comment>
<dbReference type="Gene3D" id="3.40.50.720">
    <property type="entry name" value="NAD(P)-binding Rossmann-like Domain"/>
    <property type="match status" value="1"/>
</dbReference>
<dbReference type="OrthoDB" id="9770544at2"/>
<dbReference type="InterPro" id="IPR020843">
    <property type="entry name" value="ER"/>
</dbReference>
<dbReference type="SMART" id="SM00829">
    <property type="entry name" value="PKS_ER"/>
    <property type="match status" value="1"/>
</dbReference>
<evidence type="ECO:0000256" key="6">
    <source>
        <dbReference type="RuleBase" id="RU361277"/>
    </source>
</evidence>
<dbReference type="RefSeq" id="WP_094458344.1">
    <property type="nucleotide sequence ID" value="NZ_NOXU01000032.1"/>
</dbReference>
<dbReference type="PANTHER" id="PTHR43350">
    <property type="entry name" value="NAD-DEPENDENT ALCOHOL DEHYDROGENASE"/>
    <property type="match status" value="1"/>
</dbReference>
<dbReference type="InterPro" id="IPR036291">
    <property type="entry name" value="NAD(P)-bd_dom_sf"/>
</dbReference>
<keyword evidence="9" id="KW-1185">Reference proteome</keyword>
<evidence type="ECO:0000256" key="2">
    <source>
        <dbReference type="ARBA" id="ARBA00008072"/>
    </source>
</evidence>
<dbReference type="PROSITE" id="PS00059">
    <property type="entry name" value="ADH_ZINC"/>
    <property type="match status" value="1"/>
</dbReference>
<evidence type="ECO:0000256" key="1">
    <source>
        <dbReference type="ARBA" id="ARBA00001947"/>
    </source>
</evidence>
<dbReference type="GO" id="GO:0016616">
    <property type="term" value="F:oxidoreductase activity, acting on the CH-OH group of donors, NAD or NADP as acceptor"/>
    <property type="evidence" value="ECO:0007669"/>
    <property type="project" value="UniProtKB-ARBA"/>
</dbReference>
<dbReference type="FunFam" id="3.40.50.720:FF:000003">
    <property type="entry name" value="S-(hydroxymethyl)glutathione dehydrogenase"/>
    <property type="match status" value="1"/>
</dbReference>
<dbReference type="EMBL" id="NOXU01000032">
    <property type="protein sequence ID" value="OYQ31663.1"/>
    <property type="molecule type" value="Genomic_DNA"/>
</dbReference>
<name>A0A255YR29_9PROT</name>
<dbReference type="GO" id="GO:0008270">
    <property type="term" value="F:zinc ion binding"/>
    <property type="evidence" value="ECO:0007669"/>
    <property type="project" value="InterPro"/>
</dbReference>
<dbReference type="InterPro" id="IPR011032">
    <property type="entry name" value="GroES-like_sf"/>
</dbReference>
<keyword evidence="3 6" id="KW-0479">Metal-binding</keyword>
<evidence type="ECO:0000256" key="4">
    <source>
        <dbReference type="ARBA" id="ARBA00022833"/>
    </source>
</evidence>
<feature type="domain" description="Enoyl reductase (ER)" evidence="7">
    <location>
        <begin position="12"/>
        <end position="365"/>
    </location>
</feature>
<dbReference type="SUPFAM" id="SSF50129">
    <property type="entry name" value="GroES-like"/>
    <property type="match status" value="1"/>
</dbReference>
<evidence type="ECO:0000313" key="8">
    <source>
        <dbReference type="EMBL" id="OYQ31663.1"/>
    </source>
</evidence>
<evidence type="ECO:0000256" key="5">
    <source>
        <dbReference type="ARBA" id="ARBA00023002"/>
    </source>
</evidence>
<keyword evidence="5" id="KW-0560">Oxidoreductase</keyword>
<gene>
    <name evidence="8" type="ORF">CHU95_21235</name>
</gene>
<dbReference type="Proteomes" id="UP000216998">
    <property type="component" value="Unassembled WGS sequence"/>
</dbReference>
<comment type="similarity">
    <text evidence="2 6">Belongs to the zinc-containing alcohol dehydrogenase family.</text>
</comment>
<sequence length="374" mass="38939">MKITAAVTRETGGPFILEQLDIEDPLPGEVRVRILATGICHTDMVMRDRLLPVPQPVVLGHEGAGIVEAVGAGVAKVRPGDAVVISFNTCGTCPACAGSAPSYCREFFPRNFFGSRLDGSSGLSKDGEPIHGNIFGQSSFATHALAHERNVVKVADDVPTALLGPLACGVMTGVGTVTNALKIRAGQSVVVMGAGTVGLSAIMAARMLGAGRIIAIDPQPARRDMALSLGATDVIDPIGTDTVASILALTQGVGVDYSIDTTARADVIRSGILMLAPMGECAVVGAIAHGQDIAVDGGHLLSGGRRLRGVVEGDADPETFIPWLVDLYREGRLPFDRLVQFYPLAEINEAVEASERGQVIKPIILMPGTPIPAL</sequence>
<keyword evidence="4 6" id="KW-0862">Zinc</keyword>
<reference evidence="8 9" key="1">
    <citation type="submission" date="2017-07" db="EMBL/GenBank/DDBJ databases">
        <title>Niveispirillum cyanobacteriorum sp. nov., isolated from cyanobacterial aggregates in a eutrophic lake.</title>
        <authorList>
            <person name="Cai H."/>
        </authorList>
    </citation>
    <scope>NUCLEOTIDE SEQUENCE [LARGE SCALE GENOMIC DNA]</scope>
    <source>
        <strain evidence="9">TH1-14</strain>
    </source>
</reference>